<gene>
    <name evidence="1" type="ORF">A3B19_03380</name>
</gene>
<accession>A0A1F5XH30</accession>
<evidence type="ECO:0000313" key="2">
    <source>
        <dbReference type="Proteomes" id="UP000177346"/>
    </source>
</evidence>
<dbReference type="EMBL" id="MFIF01000006">
    <property type="protein sequence ID" value="OGF87245.1"/>
    <property type="molecule type" value="Genomic_DNA"/>
</dbReference>
<dbReference type="AlphaFoldDB" id="A0A1F5XH30"/>
<evidence type="ECO:0008006" key="3">
    <source>
        <dbReference type="Google" id="ProtNLM"/>
    </source>
</evidence>
<dbReference type="InterPro" id="IPR036366">
    <property type="entry name" value="PGBDSf"/>
</dbReference>
<comment type="caution">
    <text evidence="1">The sequence shown here is derived from an EMBL/GenBank/DDBJ whole genome shotgun (WGS) entry which is preliminary data.</text>
</comment>
<sequence length="1207" mass="123122">MKYKAKLTSILVSAATVGLLSGGAMLVPAVASAALTEAQISSILILLDSFGVDAATRANVNSSLRGLPSTPAAPSAGTCSFTRDFTVGSRGDDVTCLQGYLSVSPQSGYFGPLTKAAVSKWQSDNGVSPAAGYFGAISRAKYNLLTGGAAPSTPSTPSTPSAPAASGTIKVEAGAQPNSSLFPINATRVPFTVVKFTAPAGQDVTVNSLVVERTGLANDNAFAGIVLLDETGSQLGIAKTLNSSHQTTLSEPFVVKAGATRTMTIAGNAQTSDNTNSGQVAYLTLKQVNSSAATVDGALPLSGTGHTVNTSLTIGSVTLQRGSLDPGSSQSKKVGETDYTFSSVKVTAGSAEKIYLKFIRWNQTGSVGSGDLANVKTYVDSVAYDTVISSDGKYYTATFTDNGGKGILIDKGFAKEMTIKGDIAGGSGRTVDFDVAKRTDIGLLGENYGYGITPPQTGASDPTDDTAAFSSTEDPWYDAAQVTVTTGTIAVSAATTISAQNIAVNLANQPLGGFTVDVKGEAISVGRIGFNVTITSGGSDADVNDLTNVSLVDQNGSVVAGPVDGTAADSANTSSAGTGSVVFTDTVTFQPGLHTLTLKGKVGTDIANNATIAASSTPSNDWATVKGLVTGNSITPSPTSAITGNTMTVKTGALTVSVSSVPIAQTVIAGASQFLFANYIFDATASGEDIRVTSIPLSNEGDTATNLTSCYLYDGSTAVTSVVNPASNASTTSFTFTGNGLTIPKGTSKTIGLKCNVSASASGNHLWGLDTGQQTDYTGATGLTSGQTIAETLNESEGQAMTVSTGGTLAVVLDPNSPAYKIVGAGQTGVELVKIKFSASNEDIDLKQVALLISSIATNTPVDLIGRQVTLWDGNLQVGTAVFPTDDNATSSAIGTGSFRIPRDGARVLTVKGDIAAISVSGPRTASGDLLIVDYDGANVGLNGNYGTGVASGSTINGPTGVNGSSAGSSQGVRIMKAYPTVAYIALPSTVLQAGTTANQKLYRFAVTANNGDIALYKVTFRIGSSTLFATTSLYSLYVYTDTGFSNTDTNFSSTGLINGSQCFSNRGSTAAGPRDVRIYPDKTGCNTATTTYIISSGVGNTRYFELQATVANVESGTTNTDSISVQLMGDTAYPTVTNVPAANVAMANAARIDSYDGTAGDVNDNFIWSPISTTTNNTRFDQDYTNSYQVTGLPASGATQVNMQSQ</sequence>
<organism evidence="1 2">
    <name type="scientific">Candidatus Giovannonibacteria bacterium RIFCSPLOWO2_01_FULL_46_32</name>
    <dbReference type="NCBI Taxonomy" id="1798353"/>
    <lineage>
        <taxon>Bacteria</taxon>
        <taxon>Candidatus Giovannoniibacteriota</taxon>
    </lineage>
</organism>
<proteinExistence type="predicted"/>
<protein>
    <recommendedName>
        <fullName evidence="3">Peptidoglycan binding-like domain-containing protein</fullName>
    </recommendedName>
</protein>
<name>A0A1F5XH30_9BACT</name>
<dbReference type="Gene3D" id="1.10.101.10">
    <property type="entry name" value="PGBD-like superfamily/PGBD"/>
    <property type="match status" value="1"/>
</dbReference>
<dbReference type="InterPro" id="IPR036365">
    <property type="entry name" value="PGBD-like_sf"/>
</dbReference>
<dbReference type="Proteomes" id="UP000177346">
    <property type="component" value="Unassembled WGS sequence"/>
</dbReference>
<evidence type="ECO:0000313" key="1">
    <source>
        <dbReference type="EMBL" id="OGF87245.1"/>
    </source>
</evidence>
<dbReference type="SUPFAM" id="SSF47090">
    <property type="entry name" value="PGBD-like"/>
    <property type="match status" value="1"/>
</dbReference>
<reference evidence="1 2" key="1">
    <citation type="journal article" date="2016" name="Nat. Commun.">
        <title>Thousands of microbial genomes shed light on interconnected biogeochemical processes in an aquifer system.</title>
        <authorList>
            <person name="Anantharaman K."/>
            <person name="Brown C.T."/>
            <person name="Hug L.A."/>
            <person name="Sharon I."/>
            <person name="Castelle C.J."/>
            <person name="Probst A.J."/>
            <person name="Thomas B.C."/>
            <person name="Singh A."/>
            <person name="Wilkins M.J."/>
            <person name="Karaoz U."/>
            <person name="Brodie E.L."/>
            <person name="Williams K.H."/>
            <person name="Hubbard S.S."/>
            <person name="Banfield J.F."/>
        </authorList>
    </citation>
    <scope>NUCLEOTIDE SEQUENCE [LARGE SCALE GENOMIC DNA]</scope>
</reference>